<dbReference type="PANTHER" id="PTHR10073">
    <property type="entry name" value="DNA MISMATCH REPAIR PROTEIN MLH, PMS, MUTL"/>
    <property type="match status" value="1"/>
</dbReference>
<evidence type="ECO:0000313" key="8">
    <source>
        <dbReference type="Proteomes" id="UP001217417"/>
    </source>
</evidence>
<name>A0AAD7QPL6_9ASCO</name>
<dbReference type="Proteomes" id="UP001217417">
    <property type="component" value="Unassembled WGS sequence"/>
</dbReference>
<evidence type="ECO:0000256" key="2">
    <source>
        <dbReference type="ARBA" id="ARBA00022763"/>
    </source>
</evidence>
<dbReference type="InterPro" id="IPR036890">
    <property type="entry name" value="HATPase_C_sf"/>
</dbReference>
<evidence type="ECO:0000313" key="7">
    <source>
        <dbReference type="EMBL" id="KAJ8099110.1"/>
    </source>
</evidence>
<evidence type="ECO:0000256" key="1">
    <source>
        <dbReference type="ARBA" id="ARBA00006082"/>
    </source>
</evidence>
<dbReference type="EMBL" id="JARPMG010000007">
    <property type="protein sequence ID" value="KAJ8099110.1"/>
    <property type="molecule type" value="Genomic_DNA"/>
</dbReference>
<feature type="domain" description="MutL C-terminal dimerisation" evidence="5">
    <location>
        <begin position="667"/>
        <end position="826"/>
    </location>
</feature>
<dbReference type="CDD" id="cd03484">
    <property type="entry name" value="MutL_Trans_hPMS_2_like"/>
    <property type="match status" value="1"/>
</dbReference>
<dbReference type="InterPro" id="IPR042120">
    <property type="entry name" value="MutL_C_dimsub"/>
</dbReference>
<dbReference type="InterPro" id="IPR020568">
    <property type="entry name" value="Ribosomal_Su5_D2-typ_SF"/>
</dbReference>
<dbReference type="CDD" id="cd16926">
    <property type="entry name" value="HATPase_MutL-MLH-PMS-like"/>
    <property type="match status" value="1"/>
</dbReference>
<organism evidence="7 8">
    <name type="scientific">Lipomyces tetrasporus</name>
    <dbReference type="NCBI Taxonomy" id="54092"/>
    <lineage>
        <taxon>Eukaryota</taxon>
        <taxon>Fungi</taxon>
        <taxon>Dikarya</taxon>
        <taxon>Ascomycota</taxon>
        <taxon>Saccharomycotina</taxon>
        <taxon>Lipomycetes</taxon>
        <taxon>Lipomycetales</taxon>
        <taxon>Lipomycetaceae</taxon>
        <taxon>Lipomyces</taxon>
    </lineage>
</organism>
<dbReference type="SMART" id="SM01340">
    <property type="entry name" value="DNA_mis_repair"/>
    <property type="match status" value="1"/>
</dbReference>
<dbReference type="PROSITE" id="PS00058">
    <property type="entry name" value="DNA_MISMATCH_REPAIR_1"/>
    <property type="match status" value="1"/>
</dbReference>
<dbReference type="Gene3D" id="3.30.230.10">
    <property type="match status" value="1"/>
</dbReference>
<dbReference type="SMART" id="SM00853">
    <property type="entry name" value="MutL_C"/>
    <property type="match status" value="1"/>
</dbReference>
<dbReference type="InterPro" id="IPR042121">
    <property type="entry name" value="MutL_C_regsub"/>
</dbReference>
<dbReference type="InterPro" id="IPR014721">
    <property type="entry name" value="Ribsml_uS5_D2-typ_fold_subgr"/>
</dbReference>
<dbReference type="InterPro" id="IPR013507">
    <property type="entry name" value="DNA_mismatch_S5_2-like"/>
</dbReference>
<dbReference type="Gene3D" id="3.30.1540.20">
    <property type="entry name" value="MutL, C-terminal domain, dimerisation subdomain"/>
    <property type="match status" value="1"/>
</dbReference>
<feature type="region of interest" description="Disordered" evidence="4">
    <location>
        <begin position="356"/>
        <end position="394"/>
    </location>
</feature>
<dbReference type="Gene3D" id="3.30.1370.100">
    <property type="entry name" value="MutL, C-terminal domain, regulatory subdomain"/>
    <property type="match status" value="1"/>
</dbReference>
<dbReference type="Pfam" id="PF08676">
    <property type="entry name" value="MutL_C"/>
    <property type="match status" value="1"/>
</dbReference>
<dbReference type="SUPFAM" id="SSF118116">
    <property type="entry name" value="DNA mismatch repair protein MutL"/>
    <property type="match status" value="1"/>
</dbReference>
<evidence type="ECO:0000256" key="3">
    <source>
        <dbReference type="ARBA" id="ARBA00070941"/>
    </source>
</evidence>
<feature type="domain" description="DNA mismatch repair protein S5" evidence="6">
    <location>
        <begin position="218"/>
        <end position="354"/>
    </location>
</feature>
<proteinExistence type="inferred from homology"/>
<dbReference type="GO" id="GO:0000710">
    <property type="term" value="P:meiotic mismatch repair"/>
    <property type="evidence" value="ECO:0007669"/>
    <property type="project" value="UniProtKB-ARBA"/>
</dbReference>
<dbReference type="FunFam" id="3.30.565.10:FF:000014">
    <property type="entry name" value="Mismatch repair endonuclease pms1, putative"/>
    <property type="match status" value="1"/>
</dbReference>
<dbReference type="GO" id="GO:0016887">
    <property type="term" value="F:ATP hydrolysis activity"/>
    <property type="evidence" value="ECO:0007669"/>
    <property type="project" value="InterPro"/>
</dbReference>
<dbReference type="Pfam" id="PF01119">
    <property type="entry name" value="DNA_mis_repair"/>
    <property type="match status" value="1"/>
</dbReference>
<protein>
    <recommendedName>
        <fullName evidence="3">DNA mismatch repair protein PMS1</fullName>
    </recommendedName>
</protein>
<dbReference type="SUPFAM" id="SSF54211">
    <property type="entry name" value="Ribosomal protein S5 domain 2-like"/>
    <property type="match status" value="1"/>
</dbReference>
<comment type="similarity">
    <text evidence="1">Belongs to the DNA mismatch repair MutL/HexB family.</text>
</comment>
<sequence>MSIREIDQSSVHRLTSGQVVIDLPTAVKELVENSLDAHATNIEVKLKNYGVEAFEVVDNGDGIDQENFEGIALKHHTSKLRAFSDLGSVATYGFRGEALSSLCGASSSVQITTCTAAASPRATKLEYDMHGRIASSSKVAGTKGTSVLITRLFDGKLPVRRIDLIKNTKREFAKCISLLQAYGVIKVGVRIVVSNVLSSGKKTILFATKGNSSVGDNIINIFGTKACIDLLPMSLAITIPRRAPVYLPDIVPDEVAIKVVGFVSQPGPGLGRNAADRQLVYVNNRPCNLPSVIKVFNECYRTFNITQYPFVVADFEVPFDSVDVNVTPDKRTVFLHNEATILECLRERLSEFFESSGHSMPAQRSASSIQQAVKISHENDDGNDEEQVASQGTRLSSLATISKVPNRRVTTGTVNDIPASQRNALSNFSFGSSAASHTPGSGSQAVTYVSGSDATKRRRLATDLRAKSKVSAASWTGVTEEMAVKLSHEIQEHDSVGAEGDAEMDGASPNSDHESDDILLESSHPVDEVLTSETTLFNEDPALGAQSDITPTSESGFPENIPEEISATTPSQHSVVLMSSPVKDYRGLTQESSMNPVNVQKYWTHRLSGTLAVSIDEIKQMRSTILGPQHSSGIVTPDNALSSDLEEGEEHLQSLNISRCDFAKMTIIGQFNLGFILALRTRDSKSQDCDPELNDRCDLFIIDQHASDEKYNFERLQREISIKKQPLVVPQNLSLTPLEELLVMSNLSVFESNGFVLSIDDSAAPGEKCSLAALPVVMSAAFGVDDFAELVHAVQESPGTFHQCTKFRKLVAMKACRSSVMIGTALTREKMRAIVDGLGALDKPWNCPHGRPTMRHLTDISKWKSWDIDQRPLGQDSYA</sequence>
<keyword evidence="2" id="KW-0227">DNA damage</keyword>
<dbReference type="InterPro" id="IPR014790">
    <property type="entry name" value="MutL_C"/>
</dbReference>
<dbReference type="InterPro" id="IPR038973">
    <property type="entry name" value="MutL/Mlh/Pms-like"/>
</dbReference>
<dbReference type="GO" id="GO:0030983">
    <property type="term" value="F:mismatched DNA binding"/>
    <property type="evidence" value="ECO:0007669"/>
    <property type="project" value="InterPro"/>
</dbReference>
<dbReference type="GO" id="GO:0032389">
    <property type="term" value="C:MutLalpha complex"/>
    <property type="evidence" value="ECO:0007669"/>
    <property type="project" value="TreeGrafter"/>
</dbReference>
<dbReference type="InterPro" id="IPR014762">
    <property type="entry name" value="DNA_mismatch_repair_CS"/>
</dbReference>
<dbReference type="GO" id="GO:0140664">
    <property type="term" value="F:ATP-dependent DNA damage sensor activity"/>
    <property type="evidence" value="ECO:0007669"/>
    <property type="project" value="InterPro"/>
</dbReference>
<gene>
    <name evidence="7" type="ORF">POJ06DRAFT_256007</name>
</gene>
<dbReference type="InterPro" id="IPR002099">
    <property type="entry name" value="MutL/Mlh/PMS"/>
</dbReference>
<dbReference type="Pfam" id="PF13589">
    <property type="entry name" value="HATPase_c_3"/>
    <property type="match status" value="1"/>
</dbReference>
<dbReference type="GO" id="GO:0005524">
    <property type="term" value="F:ATP binding"/>
    <property type="evidence" value="ECO:0007669"/>
    <property type="project" value="InterPro"/>
</dbReference>
<dbReference type="Gene3D" id="3.30.565.10">
    <property type="entry name" value="Histidine kinase-like ATPase, C-terminal domain"/>
    <property type="match status" value="1"/>
</dbReference>
<accession>A0AAD7QPL6</accession>
<dbReference type="RefSeq" id="XP_056042560.1">
    <property type="nucleotide sequence ID" value="XM_056187967.1"/>
</dbReference>
<dbReference type="SUPFAM" id="SSF55874">
    <property type="entry name" value="ATPase domain of HSP90 chaperone/DNA topoisomerase II/histidine kinase"/>
    <property type="match status" value="1"/>
</dbReference>
<dbReference type="NCBIfam" id="TIGR00585">
    <property type="entry name" value="mutl"/>
    <property type="match status" value="1"/>
</dbReference>
<keyword evidence="8" id="KW-1185">Reference proteome</keyword>
<evidence type="ECO:0000256" key="4">
    <source>
        <dbReference type="SAM" id="MobiDB-lite"/>
    </source>
</evidence>
<evidence type="ECO:0000259" key="6">
    <source>
        <dbReference type="SMART" id="SM01340"/>
    </source>
</evidence>
<dbReference type="PANTHER" id="PTHR10073:SF52">
    <property type="entry name" value="MISMATCH REPAIR ENDONUCLEASE PMS2"/>
    <property type="match status" value="1"/>
</dbReference>
<dbReference type="FunFam" id="3.30.1370.100:FF:000001">
    <property type="entry name" value="Mismatch repair endonuclease pms1, putative"/>
    <property type="match status" value="1"/>
</dbReference>
<reference evidence="7" key="1">
    <citation type="submission" date="2023-03" db="EMBL/GenBank/DDBJ databases">
        <title>Near-Complete genome sequence of Lipomyces tetrasporous NRRL Y-64009, an oleaginous yeast capable of growing on lignocellulosic hydrolysates.</title>
        <authorList>
            <consortium name="Lawrence Berkeley National Laboratory"/>
            <person name="Jagtap S.S."/>
            <person name="Liu J.-J."/>
            <person name="Walukiewicz H.E."/>
            <person name="Pangilinan J."/>
            <person name="Lipzen A."/>
            <person name="Ahrendt S."/>
            <person name="Koriabine M."/>
            <person name="Cobaugh K."/>
            <person name="Salamov A."/>
            <person name="Yoshinaga Y."/>
            <person name="Ng V."/>
            <person name="Daum C."/>
            <person name="Grigoriev I.V."/>
            <person name="Slininger P.J."/>
            <person name="Dien B.S."/>
            <person name="Jin Y.-S."/>
            <person name="Rao C.V."/>
        </authorList>
    </citation>
    <scope>NUCLEOTIDE SEQUENCE</scope>
    <source>
        <strain evidence="7">NRRL Y-64009</strain>
    </source>
</reference>
<evidence type="ECO:0000259" key="5">
    <source>
        <dbReference type="SMART" id="SM00853"/>
    </source>
</evidence>
<dbReference type="GeneID" id="80883133"/>
<feature type="compositionally biased region" description="Polar residues" evidence="4">
    <location>
        <begin position="356"/>
        <end position="373"/>
    </location>
</feature>
<dbReference type="InterPro" id="IPR037198">
    <property type="entry name" value="MutL_C_sf"/>
</dbReference>
<comment type="caution">
    <text evidence="7">The sequence shown here is derived from an EMBL/GenBank/DDBJ whole genome shotgun (WGS) entry which is preliminary data.</text>
</comment>
<dbReference type="AlphaFoldDB" id="A0AAD7QPL6"/>